<feature type="domain" description="D-isomer specific 2-hydroxyacid dehydrogenase NAD-binding" evidence="3">
    <location>
        <begin position="107"/>
        <end position="277"/>
    </location>
</feature>
<evidence type="ECO:0000313" key="4">
    <source>
        <dbReference type="EMBL" id="APZ52207.1"/>
    </source>
</evidence>
<keyword evidence="1" id="KW-0560">Oxidoreductase</keyword>
<accession>A0A1P8US56</accession>
<organism evidence="4 5">
    <name type="scientific">Salipiger abyssi</name>
    <dbReference type="NCBI Taxonomy" id="1250539"/>
    <lineage>
        <taxon>Bacteria</taxon>
        <taxon>Pseudomonadati</taxon>
        <taxon>Pseudomonadota</taxon>
        <taxon>Alphaproteobacteria</taxon>
        <taxon>Rhodobacterales</taxon>
        <taxon>Roseobacteraceae</taxon>
        <taxon>Salipiger</taxon>
    </lineage>
</organism>
<evidence type="ECO:0000313" key="5">
    <source>
        <dbReference type="Proteomes" id="UP000187059"/>
    </source>
</evidence>
<protein>
    <submittedName>
        <fullName evidence="4">Phosphoglycerate dehydrogenase-like oxidoreductase</fullName>
    </submittedName>
</protein>
<keyword evidence="5" id="KW-1185">Reference proteome</keyword>
<dbReference type="RefSeq" id="WP_076697839.1">
    <property type="nucleotide sequence ID" value="NZ_CP015093.1"/>
</dbReference>
<dbReference type="OrthoDB" id="9787219at2"/>
<dbReference type="KEGG" id="paby:Ga0080574_TMP1873"/>
<dbReference type="Pfam" id="PF02826">
    <property type="entry name" value="2-Hacid_dh_C"/>
    <property type="match status" value="1"/>
</dbReference>
<dbReference type="Proteomes" id="UP000187059">
    <property type="component" value="Chromosome"/>
</dbReference>
<name>A0A1P8US56_9RHOB</name>
<reference evidence="4 5" key="1">
    <citation type="submission" date="2016-04" db="EMBL/GenBank/DDBJ databases">
        <title>Deep-sea bacteria in the southern Pacific.</title>
        <authorList>
            <person name="Tang K."/>
        </authorList>
    </citation>
    <scope>NUCLEOTIDE SEQUENCE [LARGE SCALE GENOMIC DNA]</scope>
    <source>
        <strain evidence="4 5">JLT2014</strain>
    </source>
</reference>
<keyword evidence="2" id="KW-0520">NAD</keyword>
<proteinExistence type="predicted"/>
<dbReference type="EMBL" id="CP015093">
    <property type="protein sequence ID" value="APZ52207.1"/>
    <property type="molecule type" value="Genomic_DNA"/>
</dbReference>
<dbReference type="PANTHER" id="PTHR43333:SF1">
    <property type="entry name" value="D-ISOMER SPECIFIC 2-HYDROXYACID DEHYDROGENASE NAD-BINDING DOMAIN-CONTAINING PROTEIN"/>
    <property type="match status" value="1"/>
</dbReference>
<dbReference type="GO" id="GO:0016491">
    <property type="term" value="F:oxidoreductase activity"/>
    <property type="evidence" value="ECO:0007669"/>
    <property type="project" value="UniProtKB-KW"/>
</dbReference>
<evidence type="ECO:0000256" key="1">
    <source>
        <dbReference type="ARBA" id="ARBA00023002"/>
    </source>
</evidence>
<dbReference type="SUPFAM" id="SSF52283">
    <property type="entry name" value="Formate/glycerate dehydrogenase catalytic domain-like"/>
    <property type="match status" value="1"/>
</dbReference>
<dbReference type="STRING" id="1250539.Ga0080574_TMP1873"/>
<dbReference type="InterPro" id="IPR006140">
    <property type="entry name" value="D-isomer_DH_NAD-bd"/>
</dbReference>
<evidence type="ECO:0000256" key="2">
    <source>
        <dbReference type="ARBA" id="ARBA00023027"/>
    </source>
</evidence>
<evidence type="ECO:0000259" key="3">
    <source>
        <dbReference type="Pfam" id="PF02826"/>
    </source>
</evidence>
<gene>
    <name evidence="4" type="ORF">Ga0080574_TMP1873</name>
</gene>
<sequence>MPGPVIVNHLSAEVGEALSQHPSGPTVIARPGAERPWEIPQEAEILLTGAFEAWKQAPDTGPDLPNLRWVQTFSAGVEGYPDWLKQGRLVSCGRGLTSGAIAEYVMAAMLRVEKPLDTRRVRCRDDWRDVPLGGLDGKRLGLLGYGSIGQAIARRAAAFGMEVLALRRGGWDESEPHARPAASAGALIGAVDYLVVAAPLTPQTEGMVNAALLSQARPGLHLINISRGRIVDQEALLAALDAGTLSGATLDVTTPEPLPDGHPLLARDDVLVTPHISYTGGAARARFIEKLLANLDAYLAGTPLRDVVEPGRGY</sequence>
<dbReference type="Gene3D" id="3.40.50.720">
    <property type="entry name" value="NAD(P)-binding Rossmann-like Domain"/>
    <property type="match status" value="2"/>
</dbReference>
<dbReference type="PANTHER" id="PTHR43333">
    <property type="entry name" value="2-HACID_DH_C DOMAIN-CONTAINING PROTEIN"/>
    <property type="match status" value="1"/>
</dbReference>
<dbReference type="SUPFAM" id="SSF51735">
    <property type="entry name" value="NAD(P)-binding Rossmann-fold domains"/>
    <property type="match status" value="1"/>
</dbReference>
<dbReference type="AlphaFoldDB" id="A0A1P8US56"/>
<dbReference type="GO" id="GO:0051287">
    <property type="term" value="F:NAD binding"/>
    <property type="evidence" value="ECO:0007669"/>
    <property type="project" value="InterPro"/>
</dbReference>
<dbReference type="InterPro" id="IPR036291">
    <property type="entry name" value="NAD(P)-bd_dom_sf"/>
</dbReference>